<dbReference type="OrthoDB" id="508445at2"/>
<comment type="caution">
    <text evidence="2">The sequence shown here is derived from an EMBL/GenBank/DDBJ whole genome shotgun (WGS) entry which is preliminary data.</text>
</comment>
<evidence type="ECO:0000313" key="3">
    <source>
        <dbReference type="Proteomes" id="UP000248856"/>
    </source>
</evidence>
<protein>
    <submittedName>
        <fullName evidence="2">Spherulation-specific family 4 protein</fullName>
    </submittedName>
</protein>
<name>A0A328YMF8_9BURK</name>
<keyword evidence="3" id="KW-1185">Reference proteome</keyword>
<keyword evidence="1" id="KW-0732">Signal</keyword>
<dbReference type="SUPFAM" id="SSF49373">
    <property type="entry name" value="Invasin/intimin cell-adhesion fragments"/>
    <property type="match status" value="1"/>
</dbReference>
<feature type="signal peptide" evidence="1">
    <location>
        <begin position="1"/>
        <end position="21"/>
    </location>
</feature>
<dbReference type="Proteomes" id="UP000248856">
    <property type="component" value="Unassembled WGS sequence"/>
</dbReference>
<accession>A0A328YMF8</accession>
<evidence type="ECO:0000313" key="2">
    <source>
        <dbReference type="EMBL" id="RAR74343.1"/>
    </source>
</evidence>
<dbReference type="PANTHER" id="PTHR35040">
    <property type="match status" value="1"/>
</dbReference>
<organism evidence="2 3">
    <name type="scientific">Paracidovorax anthurii</name>
    <dbReference type="NCBI Taxonomy" id="78229"/>
    <lineage>
        <taxon>Bacteria</taxon>
        <taxon>Pseudomonadati</taxon>
        <taxon>Pseudomonadota</taxon>
        <taxon>Betaproteobacteria</taxon>
        <taxon>Burkholderiales</taxon>
        <taxon>Comamonadaceae</taxon>
        <taxon>Paracidovorax</taxon>
    </lineage>
</organism>
<gene>
    <name evidence="2" type="ORF">AX018_10652</name>
</gene>
<dbReference type="InterPro" id="IPR021986">
    <property type="entry name" value="Spherulin4"/>
</dbReference>
<dbReference type="EMBL" id="QLTA01000065">
    <property type="protein sequence ID" value="RAR74343.1"/>
    <property type="molecule type" value="Genomic_DNA"/>
</dbReference>
<feature type="chain" id="PRO_5016360335" evidence="1">
    <location>
        <begin position="22"/>
        <end position="397"/>
    </location>
</feature>
<sequence>MLRIRHLARWCSLLLAALISACGGGGGGGTVDTTTPPATSTSVSVTLTAPEAEGVFNAGASLSVSAQVTVNGAAAADGTAVSFTASPGVFSATGTTRSGVATVTLSGAAAGRQQISASVTVSGQSSNATATATRVVYLRAAPAALEVLVPAYFHPSSGTEWSRLASGASTNPSVSITAILNPDNGIFTAADASYVSAINQFIAGGGKVVGYVYTGYGTGSRSLAAIKANIDNYIAVYGRSAISGIFLDEMASETSRLDFYREIYSYIKAKDSSLRVIGNPGMVPAAGYAAVADVLVTFEGRNSTYATYDPRTTPWLYTVANSHQSSLVHNTATCADMQRAVQSAASALYNAGPVYMTNLEYDPVADVGNPWASLPSYWTGLLQTVAAVNQGRTPPAC</sequence>
<dbReference type="InterPro" id="IPR008964">
    <property type="entry name" value="Invasin/intimin_cell_adhesion"/>
</dbReference>
<dbReference type="Pfam" id="PF12138">
    <property type="entry name" value="Spherulin4"/>
    <property type="match status" value="1"/>
</dbReference>
<dbReference type="AlphaFoldDB" id="A0A328YMF8"/>
<dbReference type="PANTHER" id="PTHR35040:SF9">
    <property type="entry name" value="4-LIKE CELL SURFACE PROTEIN, PUTATIVE (AFU_ORTHOLOGUE AFUA_4G14080)-RELATED"/>
    <property type="match status" value="1"/>
</dbReference>
<dbReference type="RefSeq" id="WP_111881819.1">
    <property type="nucleotide sequence ID" value="NZ_CBCSGC010000073.1"/>
</dbReference>
<evidence type="ECO:0000256" key="1">
    <source>
        <dbReference type="SAM" id="SignalP"/>
    </source>
</evidence>
<dbReference type="PROSITE" id="PS51257">
    <property type="entry name" value="PROKAR_LIPOPROTEIN"/>
    <property type="match status" value="1"/>
</dbReference>
<reference evidence="2 3" key="1">
    <citation type="submission" date="2018-06" db="EMBL/GenBank/DDBJ databases">
        <title>Genomic Encyclopedia of Archaeal and Bacterial Type Strains, Phase II (KMG-II): from individual species to whole genera.</title>
        <authorList>
            <person name="Goeker M."/>
        </authorList>
    </citation>
    <scope>NUCLEOTIDE SEQUENCE [LARGE SCALE GENOMIC DNA]</scope>
    <source>
        <strain evidence="2 3">CFPB 3232</strain>
    </source>
</reference>
<proteinExistence type="predicted"/>